<dbReference type="InterPro" id="IPR021136">
    <property type="entry name" value="Flagellar_hook_control-like_C"/>
</dbReference>
<reference evidence="2 3" key="1">
    <citation type="submission" date="2016-10" db="EMBL/GenBank/DDBJ databases">
        <authorList>
            <person name="de Groot N.N."/>
        </authorList>
    </citation>
    <scope>NUCLEOTIDE SEQUENCE [LARGE SCALE GENOMIC DNA]</scope>
    <source>
        <strain evidence="2 3">DSM 797</strain>
    </source>
</reference>
<dbReference type="STRING" id="1121325.SAMN04515677_104283"/>
<dbReference type="Proteomes" id="UP000199068">
    <property type="component" value="Unassembled WGS sequence"/>
</dbReference>
<keyword evidence="3" id="KW-1185">Reference proteome</keyword>
<organism evidence="2 3">
    <name type="scientific">Romboutsia lituseburensis DSM 797</name>
    <dbReference type="NCBI Taxonomy" id="1121325"/>
    <lineage>
        <taxon>Bacteria</taxon>
        <taxon>Bacillati</taxon>
        <taxon>Bacillota</taxon>
        <taxon>Clostridia</taxon>
        <taxon>Peptostreptococcales</taxon>
        <taxon>Peptostreptococcaceae</taxon>
        <taxon>Romboutsia</taxon>
    </lineage>
</organism>
<dbReference type="Pfam" id="PF02120">
    <property type="entry name" value="Flg_hook"/>
    <property type="match status" value="1"/>
</dbReference>
<dbReference type="AlphaFoldDB" id="A0A1G9PAL0"/>
<sequence>MDMNLNISMQIMNNFQGSANGSTSSSSKDQFEGLLNALKTNVEDSELTLNTNDNTEDVDYTLIQQLMNLLQQIGQIDESGKLNLLDKDTDVKLDNLVDFVKNQNINQLQSNDIDNLLESLVKSGEMKLTSPENLNEEVLNKIKEILNSKSSNKGTLDNVKSNNNVLDSLNEENKVQDTNKSLDIDFTQINKKQEQNSYEQLDIMTLNTKSNIIKTTESDKDLNTLEDILGEKNNNQFMLSPGVQTTSTTNENTEVITNPPVKEIRQEFIGDDVVKTVRYLKANGLEEINIKISPRELGEMTIKLIKHAEETKVAITISKDDVFDLVNKNVGDIVKHLNDLNIKVKEVSVDIKNDNQKFFSDNLNQEFERKNHQNQKRRNKNINNIIEDIEDSIESRLDEDNLNILI</sequence>
<dbReference type="InterPro" id="IPR038610">
    <property type="entry name" value="FliK-like_C_sf"/>
</dbReference>
<dbReference type="Gene3D" id="3.30.750.140">
    <property type="match status" value="1"/>
</dbReference>
<evidence type="ECO:0000313" key="3">
    <source>
        <dbReference type="Proteomes" id="UP000199068"/>
    </source>
</evidence>
<dbReference type="EMBL" id="FNGW01000004">
    <property type="protein sequence ID" value="SDL95798.1"/>
    <property type="molecule type" value="Genomic_DNA"/>
</dbReference>
<name>A0A1G9PAL0_9FIRM</name>
<accession>A0A1G9PAL0</accession>
<feature type="domain" description="Flagellar hook-length control protein-like C-terminal" evidence="1">
    <location>
        <begin position="276"/>
        <end position="356"/>
    </location>
</feature>
<proteinExistence type="predicted"/>
<evidence type="ECO:0000313" key="2">
    <source>
        <dbReference type="EMBL" id="SDL95798.1"/>
    </source>
</evidence>
<protein>
    <submittedName>
        <fullName evidence="2">Hook-length control protein FliK</fullName>
    </submittedName>
</protein>
<dbReference type="RefSeq" id="WP_092725658.1">
    <property type="nucleotide sequence ID" value="NZ_FNGW01000004.1"/>
</dbReference>
<gene>
    <name evidence="2" type="ORF">SAMN04515677_104283</name>
</gene>
<evidence type="ECO:0000259" key="1">
    <source>
        <dbReference type="Pfam" id="PF02120"/>
    </source>
</evidence>